<reference evidence="1 2" key="1">
    <citation type="journal article" date="2021" name="Front. Genet.">
        <title>Chromosome-Level Genome Assembly Reveals Significant Gene Expansion in the Toll and IMD Signaling Pathways of Dendrolimus kikuchii.</title>
        <authorList>
            <person name="Zhou J."/>
            <person name="Wu P."/>
            <person name="Xiong Z."/>
            <person name="Liu N."/>
            <person name="Zhao N."/>
            <person name="Ji M."/>
            <person name="Qiu Y."/>
            <person name="Yang B."/>
        </authorList>
    </citation>
    <scope>NUCLEOTIDE SEQUENCE [LARGE SCALE GENOMIC DNA]</scope>
    <source>
        <strain evidence="1">Ann1</strain>
    </source>
</reference>
<protein>
    <submittedName>
        <fullName evidence="1">Uncharacterized protein</fullName>
    </submittedName>
</protein>
<evidence type="ECO:0000313" key="2">
    <source>
        <dbReference type="Proteomes" id="UP000824533"/>
    </source>
</evidence>
<proteinExistence type="predicted"/>
<gene>
    <name evidence="1" type="ORF">K1T71_003791</name>
</gene>
<sequence length="315" mass="36585">MYGTKYLTNKNYFLHNYNHSGVWSSYADRLQMYFKVNGIKDELKLPTMIAVMGDEVYELLVNLASPRKPSELDYSEATELLRNHLQPSPSVLAERFRFRQRRQNSDENVNNYVAELKRLARTCNFKDSLNENLRDQFVCGLQNDIFRQRLFAEDESLTFIKAVQVAISLEAAERDAAAVEVRSVPGTSQSVELHAVREGRSGRARQQRGSSAGWSTTRWTGRSSKPEPDHGNCKGCGSTNHSYGNCRFRDFVCSRCRRPGHLRRVCPETRDMNSRKTVERRAYIFYVHQLLHHYTNMKHLQPLKCRHHFDIGDRF</sequence>
<accession>A0ACC1D9Y7</accession>
<comment type="caution">
    <text evidence="1">The sequence shown here is derived from an EMBL/GenBank/DDBJ whole genome shotgun (WGS) entry which is preliminary data.</text>
</comment>
<name>A0ACC1D9Y7_9NEOP</name>
<keyword evidence="2" id="KW-1185">Reference proteome</keyword>
<dbReference type="EMBL" id="CM034392">
    <property type="protein sequence ID" value="KAJ0180387.1"/>
    <property type="molecule type" value="Genomic_DNA"/>
</dbReference>
<dbReference type="Proteomes" id="UP000824533">
    <property type="component" value="Linkage Group LG06"/>
</dbReference>
<evidence type="ECO:0000313" key="1">
    <source>
        <dbReference type="EMBL" id="KAJ0180387.1"/>
    </source>
</evidence>
<organism evidence="1 2">
    <name type="scientific">Dendrolimus kikuchii</name>
    <dbReference type="NCBI Taxonomy" id="765133"/>
    <lineage>
        <taxon>Eukaryota</taxon>
        <taxon>Metazoa</taxon>
        <taxon>Ecdysozoa</taxon>
        <taxon>Arthropoda</taxon>
        <taxon>Hexapoda</taxon>
        <taxon>Insecta</taxon>
        <taxon>Pterygota</taxon>
        <taxon>Neoptera</taxon>
        <taxon>Endopterygota</taxon>
        <taxon>Lepidoptera</taxon>
        <taxon>Glossata</taxon>
        <taxon>Ditrysia</taxon>
        <taxon>Bombycoidea</taxon>
        <taxon>Lasiocampidae</taxon>
        <taxon>Dendrolimus</taxon>
    </lineage>
</organism>